<sequence>MVNESEAILACRQWVEEVVVGLNLCPFAAQPMGQGRVRFHATPADQLETIYQSFLQELDQINRLDEAEVETALFIIPRGLEQFSDYLELLTLAEEVIAEAGLEGLFQLASFHPDYRFEGATADDPANYTNRSPYPMIHVIREAPLSRALESYPNPEQIPQRNVQLLRDMGIERVQAQLAHCLVGEED</sequence>
<dbReference type="InterPro" id="IPR009858">
    <property type="entry name" value="DUF1415"/>
</dbReference>
<protein>
    <recommendedName>
        <fullName evidence="3">DUF1415 domain-containing protein</fullName>
    </recommendedName>
</protein>
<dbReference type="Pfam" id="PF07209">
    <property type="entry name" value="DUF1415"/>
    <property type="match status" value="1"/>
</dbReference>
<reference evidence="1" key="1">
    <citation type="journal article" date="2011" name="ISME J.">
        <title>The endosymbionts of the deep-sea tubeworms Riftia pachyptila and Tevnia jerichonana share an identical physiology as revealed by proteogenomic analyses.</title>
        <authorList>
            <person name="Gardebrecht A."/>
            <person name="Markert S."/>
            <person name="Felbeck H."/>
            <person name="Thuermer A."/>
            <person name="Albrecht D."/>
            <person name="Wollherr A."/>
            <person name="Kabisch J."/>
            <person name="Lehmann R."/>
            <person name="Daniel R."/>
            <person name="Liesegang H."/>
            <person name="Hecker M."/>
            <person name="Sievert S.M."/>
            <person name="Schweder T."/>
        </authorList>
    </citation>
    <scope>NUCLEOTIDE SEQUENCE [LARGE SCALE GENOMIC DNA]</scope>
</reference>
<evidence type="ECO:0000313" key="1">
    <source>
        <dbReference type="EMBL" id="EGV50314.1"/>
    </source>
</evidence>
<organism evidence="1 2">
    <name type="scientific">endosymbiont of Riftia pachyptila</name>
    <name type="common">vent Ph05</name>
    <dbReference type="NCBI Taxonomy" id="1048808"/>
    <lineage>
        <taxon>Bacteria</taxon>
        <taxon>Pseudomonadati</taxon>
        <taxon>Pseudomonadota</taxon>
        <taxon>Gammaproteobacteria</taxon>
        <taxon>sulfur-oxidizing symbionts</taxon>
    </lineage>
</organism>
<dbReference type="PATRIC" id="fig|1048808.3.peg.2734"/>
<dbReference type="AlphaFoldDB" id="G2DGF1"/>
<accession>G2DGF1</accession>
<name>G2DGF1_9GAMM</name>
<evidence type="ECO:0000313" key="2">
    <source>
        <dbReference type="Proteomes" id="UP000004491"/>
    </source>
</evidence>
<comment type="caution">
    <text evidence="1">The sequence shown here is derived from an EMBL/GenBank/DDBJ whole genome shotgun (WGS) entry which is preliminary data.</text>
</comment>
<evidence type="ECO:0008006" key="3">
    <source>
        <dbReference type="Google" id="ProtNLM"/>
    </source>
</evidence>
<keyword evidence="2" id="KW-1185">Reference proteome</keyword>
<dbReference type="EMBL" id="AFOC01000091">
    <property type="protein sequence ID" value="EGV50314.1"/>
    <property type="molecule type" value="Genomic_DNA"/>
</dbReference>
<dbReference type="Proteomes" id="UP000004491">
    <property type="component" value="Unassembled WGS sequence"/>
</dbReference>
<proteinExistence type="predicted"/>
<gene>
    <name evidence="1" type="ORF">Rifp1Sym_dl00140</name>
</gene>